<dbReference type="GO" id="GO:0005737">
    <property type="term" value="C:cytoplasm"/>
    <property type="evidence" value="ECO:0007669"/>
    <property type="project" value="UniProtKB-ARBA"/>
</dbReference>
<dbReference type="OrthoDB" id="275534at2759"/>
<evidence type="ECO:0000256" key="1">
    <source>
        <dbReference type="ARBA" id="ARBA00007596"/>
    </source>
</evidence>
<protein>
    <submittedName>
        <fullName evidence="4">Uncharacterized protein</fullName>
    </submittedName>
</protein>
<dbReference type="Pfam" id="PF00471">
    <property type="entry name" value="Ribosomal_L33"/>
    <property type="match status" value="1"/>
</dbReference>
<evidence type="ECO:0000256" key="3">
    <source>
        <dbReference type="ARBA" id="ARBA00023274"/>
    </source>
</evidence>
<gene>
    <name evidence="4" type="ORF">IFM89_022050</name>
</gene>
<proteinExistence type="inferred from homology"/>
<evidence type="ECO:0000256" key="2">
    <source>
        <dbReference type="ARBA" id="ARBA00022980"/>
    </source>
</evidence>
<dbReference type="EMBL" id="JADFTS010000003">
    <property type="protein sequence ID" value="KAF9615120.1"/>
    <property type="molecule type" value="Genomic_DNA"/>
</dbReference>
<dbReference type="InterPro" id="IPR038584">
    <property type="entry name" value="Ribosomal_bL33_sf"/>
</dbReference>
<keyword evidence="2" id="KW-0689">Ribosomal protein</keyword>
<dbReference type="Gene3D" id="2.20.28.120">
    <property type="entry name" value="Ribosomal protein L33"/>
    <property type="match status" value="1"/>
</dbReference>
<evidence type="ECO:0000313" key="4">
    <source>
        <dbReference type="EMBL" id="KAF9615120.1"/>
    </source>
</evidence>
<organism evidence="4 5">
    <name type="scientific">Coptis chinensis</name>
    <dbReference type="NCBI Taxonomy" id="261450"/>
    <lineage>
        <taxon>Eukaryota</taxon>
        <taxon>Viridiplantae</taxon>
        <taxon>Streptophyta</taxon>
        <taxon>Embryophyta</taxon>
        <taxon>Tracheophyta</taxon>
        <taxon>Spermatophyta</taxon>
        <taxon>Magnoliopsida</taxon>
        <taxon>Ranunculales</taxon>
        <taxon>Ranunculaceae</taxon>
        <taxon>Coptidoideae</taxon>
        <taxon>Coptis</taxon>
    </lineage>
</organism>
<dbReference type="Proteomes" id="UP000631114">
    <property type="component" value="Unassembled WGS sequence"/>
</dbReference>
<sequence length="149" mass="16889">MTLYFCKQGINKGHRFLKCRSQPRCGAFKWIDLSDEESHEATTTMEEKVTEGGKVKRTIPSIGEAMTDIPYGMESKLGNGIDLAQLHYLGVSMGMAKGDSTFIRLVSAAGIGFFYVERKNPQKMTEKLEFRKYDPWVNCLTLFTEAKMK</sequence>
<dbReference type="GO" id="GO:0015934">
    <property type="term" value="C:large ribosomal subunit"/>
    <property type="evidence" value="ECO:0007669"/>
    <property type="project" value="TreeGrafter"/>
</dbReference>
<dbReference type="InterPro" id="IPR001705">
    <property type="entry name" value="Ribosomal_bL33"/>
</dbReference>
<dbReference type="GO" id="GO:0006412">
    <property type="term" value="P:translation"/>
    <property type="evidence" value="ECO:0007669"/>
    <property type="project" value="InterPro"/>
</dbReference>
<comment type="similarity">
    <text evidence="1">Belongs to the bacterial ribosomal protein bL33 family.</text>
</comment>
<dbReference type="AlphaFoldDB" id="A0A835IBS9"/>
<reference evidence="4 5" key="1">
    <citation type="submission" date="2020-10" db="EMBL/GenBank/DDBJ databases">
        <title>The Coptis chinensis genome and diversification of protoberbering-type alkaloids.</title>
        <authorList>
            <person name="Wang B."/>
            <person name="Shu S."/>
            <person name="Song C."/>
            <person name="Liu Y."/>
        </authorList>
    </citation>
    <scope>NUCLEOTIDE SEQUENCE [LARGE SCALE GENOMIC DNA]</scope>
    <source>
        <strain evidence="4">HL-2020</strain>
        <tissue evidence="4">Leaf</tissue>
    </source>
</reference>
<accession>A0A835IBS9</accession>
<keyword evidence="3" id="KW-0687">Ribonucleoprotein</keyword>
<name>A0A835IBS9_9MAGN</name>
<dbReference type="SUPFAM" id="SSF57829">
    <property type="entry name" value="Zn-binding ribosomal proteins"/>
    <property type="match status" value="1"/>
</dbReference>
<dbReference type="GO" id="GO:0003735">
    <property type="term" value="F:structural constituent of ribosome"/>
    <property type="evidence" value="ECO:0007669"/>
    <property type="project" value="InterPro"/>
</dbReference>
<dbReference type="PANTHER" id="PTHR15238:SF1">
    <property type="entry name" value="LARGE RIBOSOMAL SUBUNIT PROTEIN BL33M"/>
    <property type="match status" value="1"/>
</dbReference>
<dbReference type="NCBIfam" id="TIGR01023">
    <property type="entry name" value="rpmG_bact"/>
    <property type="match status" value="1"/>
</dbReference>
<dbReference type="PANTHER" id="PTHR15238">
    <property type="entry name" value="54S RIBOSOMAL PROTEIN L39, MITOCHONDRIAL"/>
    <property type="match status" value="1"/>
</dbReference>
<keyword evidence="5" id="KW-1185">Reference proteome</keyword>
<dbReference type="InterPro" id="IPR011332">
    <property type="entry name" value="Ribosomal_zn-bd"/>
</dbReference>
<evidence type="ECO:0000313" key="5">
    <source>
        <dbReference type="Proteomes" id="UP000631114"/>
    </source>
</evidence>
<comment type="caution">
    <text evidence="4">The sequence shown here is derived from an EMBL/GenBank/DDBJ whole genome shotgun (WGS) entry which is preliminary data.</text>
</comment>
<dbReference type="FunFam" id="2.20.28.120:FF:000006">
    <property type="entry name" value="50S ribosomal protein L33"/>
    <property type="match status" value="1"/>
</dbReference>